<gene>
    <name evidence="3" type="ORF">LS73_003365</name>
    <name evidence="2" type="ORF">NCTC12714_01543</name>
</gene>
<dbReference type="RefSeq" id="WP_034556993.1">
    <property type="nucleotide sequence ID" value="NZ_FZML01000019.1"/>
</dbReference>
<accession>A0A099U1U3</accession>
<dbReference type="Pfam" id="PF01856">
    <property type="entry name" value="HP_OMP"/>
    <property type="match status" value="1"/>
</dbReference>
<dbReference type="Proteomes" id="UP000029922">
    <property type="component" value="Unassembled WGS sequence"/>
</dbReference>
<dbReference type="OrthoDB" id="5329973at2"/>
<dbReference type="EMBL" id="JRPD02000004">
    <property type="protein sequence ID" value="TLE00948.1"/>
    <property type="molecule type" value="Genomic_DNA"/>
</dbReference>
<dbReference type="AlphaFoldDB" id="A0A099U1U3"/>
<evidence type="ECO:0000256" key="1">
    <source>
        <dbReference type="SAM" id="SignalP"/>
    </source>
</evidence>
<dbReference type="InterPro" id="IPR002718">
    <property type="entry name" value="OMP_Helicobacter"/>
</dbReference>
<protein>
    <submittedName>
        <fullName evidence="2">Helicobacter outer membrane protein</fullName>
    </submittedName>
    <submittedName>
        <fullName evidence="3">Outer membrane beta-barrel protein</fullName>
    </submittedName>
</protein>
<feature type="signal peptide" evidence="1">
    <location>
        <begin position="1"/>
        <end position="18"/>
    </location>
</feature>
<dbReference type="STRING" id="216.LS73_01775"/>
<dbReference type="EMBL" id="UGJE01000002">
    <property type="protein sequence ID" value="STQ86732.1"/>
    <property type="molecule type" value="Genomic_DNA"/>
</dbReference>
<name>A0A099U1U3_9HELI</name>
<evidence type="ECO:0000313" key="5">
    <source>
        <dbReference type="Proteomes" id="UP000255139"/>
    </source>
</evidence>
<organism evidence="2 5">
    <name type="scientific">Helicobacter muridarum</name>
    <dbReference type="NCBI Taxonomy" id="216"/>
    <lineage>
        <taxon>Bacteria</taxon>
        <taxon>Pseudomonadati</taxon>
        <taxon>Campylobacterota</taxon>
        <taxon>Epsilonproteobacteria</taxon>
        <taxon>Campylobacterales</taxon>
        <taxon>Helicobacteraceae</taxon>
        <taxon>Helicobacter</taxon>
    </lineage>
</organism>
<sequence length="215" mass="23537">MKKLLVAGLISFSLSASLAEARFFLGVEGGWGKGETTFENKVVKYGEFTNSKAMHGWLALLNIGGEWMFNEMIGMRTFLSLGYGQNYFVEKTFHDIELGINADMILDLYNNGSFSFGLFGGIGSGYNSTFEKFGFAGIIIGTNIPIYGRAGLTFGLGENSRVDLTTYLPIASYNVIGFKGGLGELSEGDINDLNKFGIAGAYNPIRFTLAYRYIF</sequence>
<proteinExistence type="predicted"/>
<dbReference type="Proteomes" id="UP000255139">
    <property type="component" value="Unassembled WGS sequence"/>
</dbReference>
<keyword evidence="5" id="KW-1185">Reference proteome</keyword>
<keyword evidence="1" id="KW-0732">Signal</keyword>
<evidence type="ECO:0000313" key="2">
    <source>
        <dbReference type="EMBL" id="STQ86732.1"/>
    </source>
</evidence>
<reference evidence="2 5" key="2">
    <citation type="submission" date="2018-06" db="EMBL/GenBank/DDBJ databases">
        <authorList>
            <consortium name="Pathogen Informatics"/>
            <person name="Doyle S."/>
        </authorList>
    </citation>
    <scope>NUCLEOTIDE SEQUENCE [LARGE SCALE GENOMIC DNA]</scope>
    <source>
        <strain evidence="2 5">NCTC12714</strain>
    </source>
</reference>
<feature type="chain" id="PRO_5035986650" evidence="1">
    <location>
        <begin position="19"/>
        <end position="215"/>
    </location>
</feature>
<evidence type="ECO:0000313" key="4">
    <source>
        <dbReference type="Proteomes" id="UP000029922"/>
    </source>
</evidence>
<evidence type="ECO:0000313" key="3">
    <source>
        <dbReference type="EMBL" id="TLE00948.1"/>
    </source>
</evidence>
<reference evidence="3 4" key="1">
    <citation type="journal article" date="2014" name="Genome Announc.">
        <title>Draft genome sequences of eight enterohepatic helicobacter species isolated from both laboratory and wild rodents.</title>
        <authorList>
            <person name="Sheh A."/>
            <person name="Shen Z."/>
            <person name="Fox J.G."/>
        </authorList>
    </citation>
    <scope>NUCLEOTIDE SEQUENCE [LARGE SCALE GENOMIC DNA]</scope>
    <source>
        <strain evidence="3 4">ST1</strain>
    </source>
</reference>